<organism evidence="1 2">
    <name type="scientific">Heliorestis convoluta</name>
    <dbReference type="NCBI Taxonomy" id="356322"/>
    <lineage>
        <taxon>Bacteria</taxon>
        <taxon>Bacillati</taxon>
        <taxon>Bacillota</taxon>
        <taxon>Clostridia</taxon>
        <taxon>Eubacteriales</taxon>
        <taxon>Heliobacteriaceae</taxon>
        <taxon>Heliorestis</taxon>
    </lineage>
</organism>
<dbReference type="AlphaFoldDB" id="A0A5Q2MVX6"/>
<dbReference type="RefSeq" id="WP_153723964.1">
    <property type="nucleotide sequence ID" value="NZ_CP045875.1"/>
</dbReference>
<gene>
    <name evidence="1" type="ORF">FTV88_0199</name>
</gene>
<reference evidence="2" key="1">
    <citation type="submission" date="2019-11" db="EMBL/GenBank/DDBJ databases">
        <title>Genome sequence of Heliorestis convoluta strain HH, an alkaliphilic and minimalistic phototrophic bacterium from a soda lake in Egypt.</title>
        <authorList>
            <person name="Dewey E.D."/>
            <person name="Stokes L.M."/>
            <person name="Burchell B.M."/>
            <person name="Shaffer K.N."/>
            <person name="Huntington A.M."/>
            <person name="Baker J.M."/>
            <person name="Nadendla S."/>
            <person name="Giglio M.G."/>
            <person name="Touchman J.W."/>
            <person name="Blankenship R.E."/>
            <person name="Madigan M.T."/>
            <person name="Sattley W.M."/>
        </authorList>
    </citation>
    <scope>NUCLEOTIDE SEQUENCE [LARGE SCALE GENOMIC DNA]</scope>
    <source>
        <strain evidence="2">HH</strain>
    </source>
</reference>
<dbReference type="Proteomes" id="UP000366051">
    <property type="component" value="Chromosome"/>
</dbReference>
<accession>A0A5Q2MVX6</accession>
<protein>
    <submittedName>
        <fullName evidence="1">Putative membrane protein</fullName>
    </submittedName>
</protein>
<evidence type="ECO:0000313" key="2">
    <source>
        <dbReference type="Proteomes" id="UP000366051"/>
    </source>
</evidence>
<dbReference type="EMBL" id="CP045875">
    <property type="protein sequence ID" value="QGG46378.1"/>
    <property type="molecule type" value="Genomic_DNA"/>
</dbReference>
<dbReference type="KEGG" id="hcv:FTV88_0199"/>
<sequence length="165" mass="18781">MIYKKSYILPSTLMLFFIFLLLSGCNTKQEVAEEEIKVEKIDVAIDFSYKVNSNRFIQFTVTTNLPDGMKLGLGISNNDGYSAGDNVVVKNGMVKSTWFSNYKNLNSSLDPGEYKFRVFSIVPNLQPVSVREYIGEEGENLTGEYVKYDSISGNLIRFEKYFTIE</sequence>
<dbReference type="PROSITE" id="PS51257">
    <property type="entry name" value="PROKAR_LIPOPROTEIN"/>
    <property type="match status" value="1"/>
</dbReference>
<dbReference type="OrthoDB" id="9812126at2"/>
<proteinExistence type="predicted"/>
<name>A0A5Q2MVX6_9FIRM</name>
<evidence type="ECO:0000313" key="1">
    <source>
        <dbReference type="EMBL" id="QGG46378.1"/>
    </source>
</evidence>
<keyword evidence="2" id="KW-1185">Reference proteome</keyword>